<gene>
    <name evidence="1" type="ORF">IW19_23165</name>
</gene>
<dbReference type="OrthoDB" id="987125at2"/>
<dbReference type="EMBL" id="JPRL01000003">
    <property type="protein sequence ID" value="KFF03035.1"/>
    <property type="molecule type" value="Genomic_DNA"/>
</dbReference>
<reference evidence="1 2" key="1">
    <citation type="submission" date="2014-07" db="EMBL/GenBank/DDBJ databases">
        <title>Genome of Flavobacterium reichenbachii LMG 25512.</title>
        <authorList>
            <person name="Stropko S.J."/>
            <person name="Pipes S.E."/>
            <person name="Newman J.D."/>
        </authorList>
    </citation>
    <scope>NUCLEOTIDE SEQUENCE [LARGE SCALE GENOMIC DNA]</scope>
    <source>
        <strain evidence="1 2">LMG 25512</strain>
    </source>
</reference>
<dbReference type="Proteomes" id="UP000028715">
    <property type="component" value="Unassembled WGS sequence"/>
</dbReference>
<keyword evidence="2" id="KW-1185">Reference proteome</keyword>
<protein>
    <submittedName>
        <fullName evidence="1">Uncharacterized protein</fullName>
    </submittedName>
</protein>
<evidence type="ECO:0000313" key="2">
    <source>
        <dbReference type="Proteomes" id="UP000028715"/>
    </source>
</evidence>
<evidence type="ECO:0000313" key="1">
    <source>
        <dbReference type="EMBL" id="KFF03035.1"/>
    </source>
</evidence>
<dbReference type="AlphaFoldDB" id="A0A085ZF21"/>
<sequence>MAYEYFALIPPESNADLSTLKDNLELLYTSVENKPVIHLKEDCITITFDDFNFKIFFVNEDWVLVESIEMADNFETDWNEEIIDKEKLKVCASRFELSADDDFDMDYFNDSLYIIETIESFDGVIILPMG</sequence>
<dbReference type="eggNOG" id="ENOG5033IWM">
    <property type="taxonomic scope" value="Bacteria"/>
</dbReference>
<accession>A0A085ZF21</accession>
<organism evidence="1 2">
    <name type="scientific">Flavobacterium reichenbachii</name>
    <dbReference type="NCBI Taxonomy" id="362418"/>
    <lineage>
        <taxon>Bacteria</taxon>
        <taxon>Pseudomonadati</taxon>
        <taxon>Bacteroidota</taxon>
        <taxon>Flavobacteriia</taxon>
        <taxon>Flavobacteriales</taxon>
        <taxon>Flavobacteriaceae</taxon>
        <taxon>Flavobacterium</taxon>
    </lineage>
</organism>
<name>A0A085ZF21_9FLAO</name>
<comment type="caution">
    <text evidence="1">The sequence shown here is derived from an EMBL/GenBank/DDBJ whole genome shotgun (WGS) entry which is preliminary data.</text>
</comment>
<proteinExistence type="predicted"/>
<dbReference type="RefSeq" id="WP_035689778.1">
    <property type="nucleotide sequence ID" value="NZ_JPRL01000003.1"/>
</dbReference>